<dbReference type="InterPro" id="IPR029025">
    <property type="entry name" value="T3SS_substrate_exporter_C"/>
</dbReference>
<sequence>MKSRYERKEAIALGYNQQEASAPKVVAKGKGMIAENILSKAMEHGVPVQEDKSLLSLLGNLDIGESIPEELYGAVAEVFAFIYRLDKDISRKE</sequence>
<dbReference type="Proteomes" id="UP000050398">
    <property type="component" value="Unassembled WGS sequence"/>
</dbReference>
<protein>
    <recommendedName>
        <fullName evidence="3">Flagellar biosynthesis protein</fullName>
    </recommendedName>
</protein>
<evidence type="ECO:0000313" key="1">
    <source>
        <dbReference type="EMBL" id="KPL61147.1"/>
    </source>
</evidence>
<evidence type="ECO:0008006" key="3">
    <source>
        <dbReference type="Google" id="ProtNLM"/>
    </source>
</evidence>
<evidence type="ECO:0000313" key="2">
    <source>
        <dbReference type="Proteomes" id="UP000050398"/>
    </source>
</evidence>
<proteinExistence type="predicted"/>
<dbReference type="GO" id="GO:0005886">
    <property type="term" value="C:plasma membrane"/>
    <property type="evidence" value="ECO:0007669"/>
    <property type="project" value="TreeGrafter"/>
</dbReference>
<dbReference type="AlphaFoldDB" id="A0A0P6W0Z8"/>
<dbReference type="Pfam" id="PF01312">
    <property type="entry name" value="Bac_export_2"/>
    <property type="match status" value="1"/>
</dbReference>
<dbReference type="PATRIC" id="fig|218284.4.peg.100"/>
<gene>
    <name evidence="1" type="ORF">AM506_00485</name>
</gene>
<dbReference type="RefSeq" id="WP_060669766.1">
    <property type="nucleotide sequence ID" value="NZ_JBCNGU010000027.1"/>
</dbReference>
<accession>A0A0P6W0Z8</accession>
<comment type="caution">
    <text evidence="1">The sequence shown here is derived from an EMBL/GenBank/DDBJ whole genome shotgun (WGS) entry which is preliminary data.</text>
</comment>
<reference evidence="1 2" key="1">
    <citation type="submission" date="2015-08" db="EMBL/GenBank/DDBJ databases">
        <title>Draft Genome Sequence of Bacillus vietnamensis UCD-SED5.</title>
        <authorList>
            <person name="Lee R.D."/>
            <person name="Jospin G."/>
            <person name="Lang J.M."/>
            <person name="Coil D.A."/>
            <person name="Eisen J.A."/>
        </authorList>
    </citation>
    <scope>NUCLEOTIDE SEQUENCE [LARGE SCALE GENOMIC DNA]</scope>
    <source>
        <strain evidence="1 2">UCD-SED5</strain>
    </source>
</reference>
<dbReference type="eggNOG" id="COG2257">
    <property type="taxonomic scope" value="Bacteria"/>
</dbReference>
<dbReference type="PANTHER" id="PTHR30531:SF12">
    <property type="entry name" value="FLAGELLAR BIOSYNTHETIC PROTEIN FLHB"/>
    <property type="match status" value="1"/>
</dbReference>
<dbReference type="EMBL" id="LIXZ01000001">
    <property type="protein sequence ID" value="KPL61147.1"/>
    <property type="molecule type" value="Genomic_DNA"/>
</dbReference>
<dbReference type="SUPFAM" id="SSF160544">
    <property type="entry name" value="EscU C-terminal domain-like"/>
    <property type="match status" value="1"/>
</dbReference>
<dbReference type="PANTHER" id="PTHR30531">
    <property type="entry name" value="FLAGELLAR BIOSYNTHETIC PROTEIN FLHB"/>
    <property type="match status" value="1"/>
</dbReference>
<dbReference type="InterPro" id="IPR006135">
    <property type="entry name" value="T3SS_substrate_exporter"/>
</dbReference>
<dbReference type="OrthoDB" id="5244399at2"/>
<dbReference type="Gene3D" id="3.40.1690.10">
    <property type="entry name" value="secretion proteins EscU"/>
    <property type="match status" value="1"/>
</dbReference>
<dbReference type="GO" id="GO:0009306">
    <property type="term" value="P:protein secretion"/>
    <property type="evidence" value="ECO:0007669"/>
    <property type="project" value="InterPro"/>
</dbReference>
<name>A0A0P6W0Z8_9BACI</name>
<organism evidence="1 2">
    <name type="scientific">Rossellomorea vietnamensis</name>
    <dbReference type="NCBI Taxonomy" id="218284"/>
    <lineage>
        <taxon>Bacteria</taxon>
        <taxon>Bacillati</taxon>
        <taxon>Bacillota</taxon>
        <taxon>Bacilli</taxon>
        <taxon>Bacillales</taxon>
        <taxon>Bacillaceae</taxon>
        <taxon>Rossellomorea</taxon>
    </lineage>
</organism>